<evidence type="ECO:0000256" key="2">
    <source>
        <dbReference type="ARBA" id="ARBA00022448"/>
    </source>
</evidence>
<keyword evidence="6 7" id="KW-0472">Membrane</keyword>
<dbReference type="InterPro" id="IPR036259">
    <property type="entry name" value="MFS_trans_sf"/>
</dbReference>
<accession>A0A210P6I8</accession>
<sequence length="396" mass="42940">MIKNKHSFLFKASILGISIDTTAAGVISGAIPVIKDSFPGVASSAIESITTLPSLAILIFVAISPLVTKKIGYKNTASLGLLISFISGIAPAFINSIYGILVCRFLFGAGIGLLNPLSYSIVSYFYEGDERAQMFGFIGTVSNLASTLLTMLAGILLQISWRFSFLTYFILLIVLLLVIAFLPKMNIQQENKKISIVKSLKKLNGKVFAFCAAMFFMQFIFMTLMIKLSLLITDVGYGTATSASFILSFTSLTGMIVGVLFGKVHQLLGSKMFPLFILILSGSSILITFSKNLLFTGVLVIIMAASFTFLSPYMFLRISELCPKELTNFSNSLALVFINISVFLTPYIQQIIGDVIGNQTPAAAMITSGVVGLVVLIVVIWNSFGMQKDSLKNKVN</sequence>
<feature type="transmembrane region" description="Helical" evidence="7">
    <location>
        <begin position="79"/>
        <end position="100"/>
    </location>
</feature>
<feature type="transmembrane region" description="Helical" evidence="7">
    <location>
        <begin position="12"/>
        <end position="34"/>
    </location>
</feature>
<dbReference type="InterPro" id="IPR050189">
    <property type="entry name" value="MFS_Efflux_Transporters"/>
</dbReference>
<evidence type="ECO:0000256" key="6">
    <source>
        <dbReference type="ARBA" id="ARBA00023136"/>
    </source>
</evidence>
<feature type="transmembrane region" description="Helical" evidence="7">
    <location>
        <begin position="328"/>
        <end position="348"/>
    </location>
</feature>
<comment type="caution">
    <text evidence="9">The sequence shown here is derived from an EMBL/GenBank/DDBJ whole genome shotgun (WGS) entry which is preliminary data.</text>
</comment>
<evidence type="ECO:0000256" key="4">
    <source>
        <dbReference type="ARBA" id="ARBA00022692"/>
    </source>
</evidence>
<name>A0A210P6I8_9LACO</name>
<dbReference type="InterPro" id="IPR011701">
    <property type="entry name" value="MFS"/>
</dbReference>
<dbReference type="RefSeq" id="WP_056967725.1">
    <property type="nucleotide sequence ID" value="NZ_LNUB01000013.1"/>
</dbReference>
<reference evidence="9 10" key="1">
    <citation type="submission" date="2017-03" db="EMBL/GenBank/DDBJ databases">
        <title>Genome sequence of Lactobacillus kimchii KACC 12383.</title>
        <authorList>
            <person name="Chun J."/>
        </authorList>
    </citation>
    <scope>NUCLEOTIDE SEQUENCE [LARGE SCALE GENOMIC DNA]</scope>
    <source>
        <strain evidence="9 10">KACC 12383</strain>
    </source>
</reference>
<gene>
    <name evidence="9" type="ORF">LKACC12383_02328</name>
</gene>
<keyword evidence="3" id="KW-1003">Cell membrane</keyword>
<evidence type="ECO:0000256" key="7">
    <source>
        <dbReference type="SAM" id="Phobius"/>
    </source>
</evidence>
<keyword evidence="2" id="KW-0813">Transport</keyword>
<protein>
    <recommendedName>
        <fullName evidence="8">Major facilitator superfamily (MFS) profile domain-containing protein</fullName>
    </recommendedName>
</protein>
<evidence type="ECO:0000313" key="10">
    <source>
        <dbReference type="Proteomes" id="UP000196649"/>
    </source>
</evidence>
<dbReference type="GO" id="GO:0005886">
    <property type="term" value="C:plasma membrane"/>
    <property type="evidence" value="ECO:0007669"/>
    <property type="project" value="UniProtKB-SubCell"/>
</dbReference>
<keyword evidence="4 7" id="KW-0812">Transmembrane</keyword>
<dbReference type="PANTHER" id="PTHR43124">
    <property type="entry name" value="PURINE EFFLUX PUMP PBUE"/>
    <property type="match status" value="1"/>
</dbReference>
<keyword evidence="5 7" id="KW-1133">Transmembrane helix</keyword>
<feature type="transmembrane region" description="Helical" evidence="7">
    <location>
        <begin position="273"/>
        <end position="289"/>
    </location>
</feature>
<dbReference type="EMBL" id="MXAL01000012">
    <property type="protein sequence ID" value="OWF32092.1"/>
    <property type="molecule type" value="Genomic_DNA"/>
</dbReference>
<dbReference type="PROSITE" id="PS50850">
    <property type="entry name" value="MFS"/>
    <property type="match status" value="1"/>
</dbReference>
<dbReference type="GO" id="GO:0022857">
    <property type="term" value="F:transmembrane transporter activity"/>
    <property type="evidence" value="ECO:0007669"/>
    <property type="project" value="InterPro"/>
</dbReference>
<feature type="transmembrane region" description="Helical" evidence="7">
    <location>
        <begin position="360"/>
        <end position="384"/>
    </location>
</feature>
<dbReference type="Proteomes" id="UP000196649">
    <property type="component" value="Unassembled WGS sequence"/>
</dbReference>
<evidence type="ECO:0000256" key="5">
    <source>
        <dbReference type="ARBA" id="ARBA00022989"/>
    </source>
</evidence>
<dbReference type="Pfam" id="PF07690">
    <property type="entry name" value="MFS_1"/>
    <property type="match status" value="1"/>
</dbReference>
<evidence type="ECO:0000256" key="3">
    <source>
        <dbReference type="ARBA" id="ARBA00022475"/>
    </source>
</evidence>
<evidence type="ECO:0000259" key="8">
    <source>
        <dbReference type="PROSITE" id="PS50850"/>
    </source>
</evidence>
<evidence type="ECO:0000313" key="9">
    <source>
        <dbReference type="EMBL" id="OWF32092.1"/>
    </source>
</evidence>
<comment type="subcellular location">
    <subcellularLocation>
        <location evidence="1">Cell membrane</location>
        <topology evidence="1">Multi-pass membrane protein</topology>
    </subcellularLocation>
</comment>
<feature type="transmembrane region" description="Helical" evidence="7">
    <location>
        <begin position="46"/>
        <end position="67"/>
    </location>
</feature>
<dbReference type="AlphaFoldDB" id="A0A210P6I8"/>
<dbReference type="SUPFAM" id="SSF103473">
    <property type="entry name" value="MFS general substrate transporter"/>
    <property type="match status" value="1"/>
</dbReference>
<dbReference type="InterPro" id="IPR020846">
    <property type="entry name" value="MFS_dom"/>
</dbReference>
<feature type="transmembrane region" description="Helical" evidence="7">
    <location>
        <begin position="165"/>
        <end position="182"/>
    </location>
</feature>
<feature type="transmembrane region" description="Helical" evidence="7">
    <location>
        <begin position="203"/>
        <end position="226"/>
    </location>
</feature>
<feature type="transmembrane region" description="Helical" evidence="7">
    <location>
        <begin position="106"/>
        <end position="126"/>
    </location>
</feature>
<proteinExistence type="predicted"/>
<feature type="transmembrane region" description="Helical" evidence="7">
    <location>
        <begin position="238"/>
        <end position="261"/>
    </location>
</feature>
<feature type="transmembrane region" description="Helical" evidence="7">
    <location>
        <begin position="135"/>
        <end position="159"/>
    </location>
</feature>
<organism evidence="9 10">
    <name type="scientific">Companilactobacillus kimchii</name>
    <dbReference type="NCBI Taxonomy" id="2801452"/>
    <lineage>
        <taxon>Bacteria</taxon>
        <taxon>Bacillati</taxon>
        <taxon>Bacillota</taxon>
        <taxon>Bacilli</taxon>
        <taxon>Lactobacillales</taxon>
        <taxon>Lactobacillaceae</taxon>
        <taxon>Companilactobacillus</taxon>
    </lineage>
</organism>
<dbReference type="PANTHER" id="PTHR43124:SF3">
    <property type="entry name" value="CHLORAMPHENICOL EFFLUX PUMP RV0191"/>
    <property type="match status" value="1"/>
</dbReference>
<dbReference type="Gene3D" id="1.20.1250.20">
    <property type="entry name" value="MFS general substrate transporter like domains"/>
    <property type="match status" value="1"/>
</dbReference>
<feature type="transmembrane region" description="Helical" evidence="7">
    <location>
        <begin position="295"/>
        <end position="316"/>
    </location>
</feature>
<evidence type="ECO:0000256" key="1">
    <source>
        <dbReference type="ARBA" id="ARBA00004651"/>
    </source>
</evidence>
<feature type="domain" description="Major facilitator superfamily (MFS) profile" evidence="8">
    <location>
        <begin position="9"/>
        <end position="387"/>
    </location>
</feature>